<accession>A0A518D3F9</accession>
<dbReference type="RefSeq" id="WP_145190446.1">
    <property type="nucleotide sequence ID" value="NZ_CP036290.1"/>
</dbReference>
<protein>
    <recommendedName>
        <fullName evidence="1">PilZ domain-containing protein</fullName>
    </recommendedName>
</protein>
<dbReference type="GO" id="GO:0035438">
    <property type="term" value="F:cyclic-di-GMP binding"/>
    <property type="evidence" value="ECO:0007669"/>
    <property type="project" value="InterPro"/>
</dbReference>
<gene>
    <name evidence="2" type="ORF">Pla163_31540</name>
</gene>
<keyword evidence="3" id="KW-1185">Reference proteome</keyword>
<evidence type="ECO:0000313" key="3">
    <source>
        <dbReference type="Proteomes" id="UP000319342"/>
    </source>
</evidence>
<dbReference type="Pfam" id="PF07238">
    <property type="entry name" value="PilZ"/>
    <property type="match status" value="1"/>
</dbReference>
<reference evidence="2 3" key="1">
    <citation type="submission" date="2019-02" db="EMBL/GenBank/DDBJ databases">
        <title>Deep-cultivation of Planctomycetes and their phenomic and genomic characterization uncovers novel biology.</title>
        <authorList>
            <person name="Wiegand S."/>
            <person name="Jogler M."/>
            <person name="Boedeker C."/>
            <person name="Pinto D."/>
            <person name="Vollmers J."/>
            <person name="Rivas-Marin E."/>
            <person name="Kohn T."/>
            <person name="Peeters S.H."/>
            <person name="Heuer A."/>
            <person name="Rast P."/>
            <person name="Oberbeckmann S."/>
            <person name="Bunk B."/>
            <person name="Jeske O."/>
            <person name="Meyerdierks A."/>
            <person name="Storesund J.E."/>
            <person name="Kallscheuer N."/>
            <person name="Luecker S."/>
            <person name="Lage O.M."/>
            <person name="Pohl T."/>
            <person name="Merkel B.J."/>
            <person name="Hornburger P."/>
            <person name="Mueller R.-W."/>
            <person name="Bruemmer F."/>
            <person name="Labrenz M."/>
            <person name="Spormann A.M."/>
            <person name="Op den Camp H."/>
            <person name="Overmann J."/>
            <person name="Amann R."/>
            <person name="Jetten M.S.M."/>
            <person name="Mascher T."/>
            <person name="Medema M.H."/>
            <person name="Devos D.P."/>
            <person name="Kaster A.-K."/>
            <person name="Ovreas L."/>
            <person name="Rohde M."/>
            <person name="Galperin M.Y."/>
            <person name="Jogler C."/>
        </authorList>
    </citation>
    <scope>NUCLEOTIDE SEQUENCE [LARGE SCALE GENOMIC DNA]</scope>
    <source>
        <strain evidence="2 3">Pla163</strain>
    </source>
</reference>
<evidence type="ECO:0000259" key="1">
    <source>
        <dbReference type="Pfam" id="PF07238"/>
    </source>
</evidence>
<dbReference type="InterPro" id="IPR009875">
    <property type="entry name" value="PilZ_domain"/>
</dbReference>
<proteinExistence type="predicted"/>
<dbReference type="Proteomes" id="UP000319342">
    <property type="component" value="Chromosome"/>
</dbReference>
<organism evidence="2 3">
    <name type="scientific">Rohdeia mirabilis</name>
    <dbReference type="NCBI Taxonomy" id="2528008"/>
    <lineage>
        <taxon>Bacteria</taxon>
        <taxon>Pseudomonadati</taxon>
        <taxon>Planctomycetota</taxon>
        <taxon>Planctomycetia</taxon>
        <taxon>Planctomycetia incertae sedis</taxon>
        <taxon>Rohdeia</taxon>
    </lineage>
</organism>
<dbReference type="AlphaFoldDB" id="A0A518D3F9"/>
<name>A0A518D3F9_9BACT</name>
<feature type="domain" description="PilZ" evidence="1">
    <location>
        <begin position="30"/>
        <end position="118"/>
    </location>
</feature>
<evidence type="ECO:0000313" key="2">
    <source>
        <dbReference type="EMBL" id="QDU86007.1"/>
    </source>
</evidence>
<sequence length="128" mass="13748">MATTPESAQQTEDLYATPLSGLKGLSGSRLRQHERTAADHDLFLAAANGAGPLIARGTLLDISRGGFRAELDAPSPVGDVLQAVLVENEEVEIEPRFARCLRCAVAAEGRYEASFQFLSPVELPRIGR</sequence>
<dbReference type="EMBL" id="CP036290">
    <property type="protein sequence ID" value="QDU86007.1"/>
    <property type="molecule type" value="Genomic_DNA"/>
</dbReference>